<keyword evidence="4" id="KW-1185">Reference proteome</keyword>
<dbReference type="AlphaFoldDB" id="A0A914H488"/>
<evidence type="ECO:0000256" key="2">
    <source>
        <dbReference type="SAM" id="MobiDB-lite"/>
    </source>
</evidence>
<evidence type="ECO:0000259" key="3">
    <source>
        <dbReference type="PROSITE" id="PS50158"/>
    </source>
</evidence>
<reference evidence="5" key="1">
    <citation type="submission" date="2022-11" db="UniProtKB">
        <authorList>
            <consortium name="WormBaseParasite"/>
        </authorList>
    </citation>
    <scope>IDENTIFICATION</scope>
</reference>
<proteinExistence type="predicted"/>
<dbReference type="Proteomes" id="UP000887572">
    <property type="component" value="Unplaced"/>
</dbReference>
<dbReference type="InterPro" id="IPR001878">
    <property type="entry name" value="Znf_CCHC"/>
</dbReference>
<accession>A0A914H488</accession>
<evidence type="ECO:0000313" key="4">
    <source>
        <dbReference type="Proteomes" id="UP000887572"/>
    </source>
</evidence>
<dbReference type="WBParaSite" id="Gr19_v10_g13701.t1">
    <property type="protein sequence ID" value="Gr19_v10_g13701.t1"/>
    <property type="gene ID" value="Gr19_v10_g13701"/>
</dbReference>
<dbReference type="SMART" id="SM00343">
    <property type="entry name" value="ZnF_C2HC"/>
    <property type="match status" value="1"/>
</dbReference>
<name>A0A914H488_GLORO</name>
<dbReference type="GO" id="GO:0008270">
    <property type="term" value="F:zinc ion binding"/>
    <property type="evidence" value="ECO:0007669"/>
    <property type="project" value="UniProtKB-KW"/>
</dbReference>
<feature type="compositionally biased region" description="Low complexity" evidence="2">
    <location>
        <begin position="110"/>
        <end position="119"/>
    </location>
</feature>
<feature type="region of interest" description="Disordered" evidence="2">
    <location>
        <begin position="9"/>
        <end position="140"/>
    </location>
</feature>
<dbReference type="Pfam" id="PF00098">
    <property type="entry name" value="zf-CCHC"/>
    <property type="match status" value="1"/>
</dbReference>
<keyword evidence="1" id="KW-0863">Zinc-finger</keyword>
<keyword evidence="1" id="KW-0479">Metal-binding</keyword>
<keyword evidence="1" id="KW-0862">Zinc</keyword>
<dbReference type="InterPro" id="IPR036875">
    <property type="entry name" value="Znf_CCHC_sf"/>
</dbReference>
<protein>
    <submittedName>
        <fullName evidence="5">CCHC-type domain-containing protein</fullName>
    </submittedName>
</protein>
<dbReference type="GO" id="GO:0019899">
    <property type="term" value="F:enzyme binding"/>
    <property type="evidence" value="ECO:0007669"/>
    <property type="project" value="UniProtKB-ARBA"/>
</dbReference>
<evidence type="ECO:0000256" key="1">
    <source>
        <dbReference type="PROSITE-ProRule" id="PRU00047"/>
    </source>
</evidence>
<dbReference type="SUPFAM" id="SSF57756">
    <property type="entry name" value="Retrovirus zinc finger-like domains"/>
    <property type="match status" value="1"/>
</dbReference>
<dbReference type="Gene3D" id="4.10.60.10">
    <property type="entry name" value="Zinc finger, CCHC-type"/>
    <property type="match status" value="1"/>
</dbReference>
<evidence type="ECO:0000313" key="5">
    <source>
        <dbReference type="WBParaSite" id="Gr19_v10_g13701.t1"/>
    </source>
</evidence>
<dbReference type="PROSITE" id="PS50158">
    <property type="entry name" value="ZF_CCHC"/>
    <property type="match status" value="1"/>
</dbReference>
<feature type="compositionally biased region" description="Basic and acidic residues" evidence="2">
    <location>
        <begin position="56"/>
        <end position="66"/>
    </location>
</feature>
<organism evidence="4 5">
    <name type="scientific">Globodera rostochiensis</name>
    <name type="common">Golden nematode worm</name>
    <name type="synonym">Heterodera rostochiensis</name>
    <dbReference type="NCBI Taxonomy" id="31243"/>
    <lineage>
        <taxon>Eukaryota</taxon>
        <taxon>Metazoa</taxon>
        <taxon>Ecdysozoa</taxon>
        <taxon>Nematoda</taxon>
        <taxon>Chromadorea</taxon>
        <taxon>Rhabditida</taxon>
        <taxon>Tylenchina</taxon>
        <taxon>Tylenchomorpha</taxon>
        <taxon>Tylenchoidea</taxon>
        <taxon>Heteroderidae</taxon>
        <taxon>Heteroderinae</taxon>
        <taxon>Globodera</taxon>
    </lineage>
</organism>
<sequence length="140" mass="15161">MIIEQLLVQQQHNDDDNDDDNTGNGWRANKLNFPAEESELHGGGGNVCNKCNEPGHFSRECPHEGDGGGEEGSELHSGNLNGGFWEGQFANRGFDNLDDDDGGGDNGQQAAPSSSTSATLRQKMKRASKIERRGQKRSGF</sequence>
<dbReference type="GO" id="GO:0003676">
    <property type="term" value="F:nucleic acid binding"/>
    <property type="evidence" value="ECO:0007669"/>
    <property type="project" value="InterPro"/>
</dbReference>
<feature type="domain" description="CCHC-type" evidence="3">
    <location>
        <begin position="48"/>
        <end position="62"/>
    </location>
</feature>